<dbReference type="GeneID" id="19976679"/>
<dbReference type="AlphaFoldDB" id="W2SBW8"/>
<dbReference type="Proteomes" id="UP000030752">
    <property type="component" value="Unassembled WGS sequence"/>
</dbReference>
<dbReference type="SUPFAM" id="SSF51735">
    <property type="entry name" value="NAD(P)-binding Rossmann-fold domains"/>
    <property type="match status" value="1"/>
</dbReference>
<dbReference type="InterPro" id="IPR002347">
    <property type="entry name" value="SDR_fam"/>
</dbReference>
<keyword evidence="5" id="KW-1185">Reference proteome</keyword>
<dbReference type="EMBL" id="KB822712">
    <property type="protein sequence ID" value="ETN45508.1"/>
    <property type="molecule type" value="Genomic_DNA"/>
</dbReference>
<evidence type="ECO:0000313" key="5">
    <source>
        <dbReference type="Proteomes" id="UP000030752"/>
    </source>
</evidence>
<dbReference type="Gene3D" id="3.40.50.720">
    <property type="entry name" value="NAD(P)-binding Rossmann-like Domain"/>
    <property type="match status" value="1"/>
</dbReference>
<evidence type="ECO:0000256" key="3">
    <source>
        <dbReference type="ARBA" id="ARBA00023002"/>
    </source>
</evidence>
<dbReference type="HOGENOM" id="CLU_010194_9_1_1"/>
<accession>W2SBW8</accession>
<dbReference type="eggNOG" id="KOG1611">
    <property type="taxonomic scope" value="Eukaryota"/>
</dbReference>
<organism evidence="4 5">
    <name type="scientific">Cyphellophora europaea (strain CBS 101466)</name>
    <name type="common">Phialophora europaea</name>
    <dbReference type="NCBI Taxonomy" id="1220924"/>
    <lineage>
        <taxon>Eukaryota</taxon>
        <taxon>Fungi</taxon>
        <taxon>Dikarya</taxon>
        <taxon>Ascomycota</taxon>
        <taxon>Pezizomycotina</taxon>
        <taxon>Eurotiomycetes</taxon>
        <taxon>Chaetothyriomycetidae</taxon>
        <taxon>Chaetothyriales</taxon>
        <taxon>Cyphellophoraceae</taxon>
        <taxon>Cyphellophora</taxon>
    </lineage>
</organism>
<proteinExistence type="inferred from homology"/>
<sequence length="253" mass="27145">MAFNTTVLITGAKAGIGKGLLSAYAARPSTRVIAAIRDGTGSVAAKALENIQTGQGSEIVVVEYNASLPKAASELVSTLRNEHHIDSLNVVIANAGILKHFGLAENITAEDLQEHFNVNTVAPILLYKATAPLLRRSRQTPKFFIISSNIGSNGLMDNYPMPMLAYGLSKAAVNFAASRIHREEKDIVVVPAQPGWVQTAMGEKAATFAGMEPSDVPVTLEASVEGLMKLFDAANKEEHSGKFWDQNGKQMPW</sequence>
<evidence type="ECO:0000256" key="2">
    <source>
        <dbReference type="ARBA" id="ARBA00022857"/>
    </source>
</evidence>
<evidence type="ECO:0000256" key="1">
    <source>
        <dbReference type="ARBA" id="ARBA00006484"/>
    </source>
</evidence>
<comment type="similarity">
    <text evidence="1">Belongs to the short-chain dehydrogenases/reductases (SDR) family.</text>
</comment>
<dbReference type="PANTHER" id="PTHR43544">
    <property type="entry name" value="SHORT-CHAIN DEHYDROGENASE/REDUCTASE"/>
    <property type="match status" value="1"/>
</dbReference>
<reference evidence="4 5" key="1">
    <citation type="submission" date="2013-03" db="EMBL/GenBank/DDBJ databases">
        <title>The Genome Sequence of Phialophora europaea CBS 101466.</title>
        <authorList>
            <consortium name="The Broad Institute Genomics Platform"/>
            <person name="Cuomo C."/>
            <person name="de Hoog S."/>
            <person name="Gorbushina A."/>
            <person name="Walker B."/>
            <person name="Young S.K."/>
            <person name="Zeng Q."/>
            <person name="Gargeya S."/>
            <person name="Fitzgerald M."/>
            <person name="Haas B."/>
            <person name="Abouelleil A."/>
            <person name="Allen A.W."/>
            <person name="Alvarado L."/>
            <person name="Arachchi H.M."/>
            <person name="Berlin A.M."/>
            <person name="Chapman S.B."/>
            <person name="Gainer-Dewar J."/>
            <person name="Goldberg J."/>
            <person name="Griggs A."/>
            <person name="Gujja S."/>
            <person name="Hansen M."/>
            <person name="Howarth C."/>
            <person name="Imamovic A."/>
            <person name="Ireland A."/>
            <person name="Larimer J."/>
            <person name="McCowan C."/>
            <person name="Murphy C."/>
            <person name="Pearson M."/>
            <person name="Poon T.W."/>
            <person name="Priest M."/>
            <person name="Roberts A."/>
            <person name="Saif S."/>
            <person name="Shea T."/>
            <person name="Sisk P."/>
            <person name="Sykes S."/>
            <person name="Wortman J."/>
            <person name="Nusbaum C."/>
            <person name="Birren B."/>
        </authorList>
    </citation>
    <scope>NUCLEOTIDE SEQUENCE [LARGE SCALE GENOMIC DNA]</scope>
    <source>
        <strain evidence="4 5">CBS 101466</strain>
    </source>
</reference>
<dbReference type="Pfam" id="PF00106">
    <property type="entry name" value="adh_short"/>
    <property type="match status" value="1"/>
</dbReference>
<dbReference type="CDD" id="cd05325">
    <property type="entry name" value="carb_red_sniffer_like_SDR_c"/>
    <property type="match status" value="1"/>
</dbReference>
<dbReference type="InterPro" id="IPR051468">
    <property type="entry name" value="Fungal_SecMetab_SDRs"/>
</dbReference>
<dbReference type="PRINTS" id="PR00081">
    <property type="entry name" value="GDHRDH"/>
</dbReference>
<gene>
    <name evidence="4" type="ORF">HMPREF1541_09340</name>
</gene>
<dbReference type="PANTHER" id="PTHR43544:SF7">
    <property type="entry name" value="NADB-LER2"/>
    <property type="match status" value="1"/>
</dbReference>
<dbReference type="OrthoDB" id="9876299at2759"/>
<dbReference type="InParanoid" id="W2SBW8"/>
<keyword evidence="2" id="KW-0521">NADP</keyword>
<dbReference type="GO" id="GO:0005737">
    <property type="term" value="C:cytoplasm"/>
    <property type="evidence" value="ECO:0007669"/>
    <property type="project" value="TreeGrafter"/>
</dbReference>
<evidence type="ECO:0000313" key="4">
    <source>
        <dbReference type="EMBL" id="ETN45508.1"/>
    </source>
</evidence>
<dbReference type="RefSeq" id="XP_008712236.1">
    <property type="nucleotide sequence ID" value="XM_008714014.1"/>
</dbReference>
<dbReference type="FunCoup" id="W2SBW8">
    <property type="interactions" value="71"/>
</dbReference>
<protein>
    <submittedName>
        <fullName evidence="4">Uncharacterized protein</fullName>
    </submittedName>
</protein>
<dbReference type="InterPro" id="IPR036291">
    <property type="entry name" value="NAD(P)-bd_dom_sf"/>
</dbReference>
<dbReference type="GO" id="GO:0016491">
    <property type="term" value="F:oxidoreductase activity"/>
    <property type="evidence" value="ECO:0007669"/>
    <property type="project" value="UniProtKB-KW"/>
</dbReference>
<dbReference type="VEuPathDB" id="FungiDB:HMPREF1541_09340"/>
<name>W2SBW8_CYPE1</name>
<keyword evidence="3" id="KW-0560">Oxidoreductase</keyword>